<gene>
    <name evidence="4" type="primary">RvY_08710-1</name>
    <name evidence="4" type="synonym">RvY_08710.1</name>
    <name evidence="4" type="ORF">RvY_08710</name>
</gene>
<reference evidence="4 5" key="1">
    <citation type="journal article" date="2016" name="Nat. Commun.">
        <title>Extremotolerant tardigrade genome and improved radiotolerance of human cultured cells by tardigrade-unique protein.</title>
        <authorList>
            <person name="Hashimoto T."/>
            <person name="Horikawa D.D."/>
            <person name="Saito Y."/>
            <person name="Kuwahara H."/>
            <person name="Kozuka-Hata H."/>
            <person name="Shin-I T."/>
            <person name="Minakuchi Y."/>
            <person name="Ohishi K."/>
            <person name="Motoyama A."/>
            <person name="Aizu T."/>
            <person name="Enomoto A."/>
            <person name="Kondo K."/>
            <person name="Tanaka S."/>
            <person name="Hara Y."/>
            <person name="Koshikawa S."/>
            <person name="Sagara H."/>
            <person name="Miura T."/>
            <person name="Yokobori S."/>
            <person name="Miyagawa K."/>
            <person name="Suzuki Y."/>
            <person name="Kubo T."/>
            <person name="Oyama M."/>
            <person name="Kohara Y."/>
            <person name="Fujiyama A."/>
            <person name="Arakawa K."/>
            <person name="Katayama T."/>
            <person name="Toyoda A."/>
            <person name="Kunieda T."/>
        </authorList>
    </citation>
    <scope>NUCLEOTIDE SEQUENCE [LARGE SCALE GENOMIC DNA]</scope>
    <source>
        <strain evidence="4 5">YOKOZUNA-1</strain>
    </source>
</reference>
<comment type="similarity">
    <text evidence="1">Belongs to the short-chain dehydrogenases/reductases (SDR) family.</text>
</comment>
<dbReference type="PANTHER" id="PTHR43963">
    <property type="entry name" value="CARBONYL REDUCTASE 1-RELATED"/>
    <property type="match status" value="1"/>
</dbReference>
<evidence type="ECO:0000256" key="2">
    <source>
        <dbReference type="ARBA" id="ARBA00022857"/>
    </source>
</evidence>
<dbReference type="Pfam" id="PF00106">
    <property type="entry name" value="adh_short"/>
    <property type="match status" value="1"/>
</dbReference>
<keyword evidence="5" id="KW-1185">Reference proteome</keyword>
<dbReference type="InterPro" id="IPR036291">
    <property type="entry name" value="NAD(P)-bd_dom_sf"/>
</dbReference>
<dbReference type="Proteomes" id="UP000186922">
    <property type="component" value="Unassembled WGS sequence"/>
</dbReference>
<proteinExistence type="inferred from homology"/>
<keyword evidence="3" id="KW-0560">Oxidoreductase</keyword>
<dbReference type="InterPro" id="IPR020904">
    <property type="entry name" value="Sc_DH/Rdtase_CS"/>
</dbReference>
<dbReference type="SUPFAM" id="SSF51735">
    <property type="entry name" value="NAD(P)-binding Rossmann-fold domains"/>
    <property type="match status" value="1"/>
</dbReference>
<dbReference type="OrthoDB" id="7289984at2759"/>
<evidence type="ECO:0000256" key="1">
    <source>
        <dbReference type="ARBA" id="ARBA00006484"/>
    </source>
</evidence>
<name>A0A1D1VES9_RAMVA</name>
<evidence type="ECO:0000313" key="5">
    <source>
        <dbReference type="Proteomes" id="UP000186922"/>
    </source>
</evidence>
<comment type="caution">
    <text evidence="4">The sequence shown here is derived from an EMBL/GenBank/DDBJ whole genome shotgun (WGS) entry which is preliminary data.</text>
</comment>
<dbReference type="Gene3D" id="3.40.50.720">
    <property type="entry name" value="NAD(P)-binding Rossmann-like Domain"/>
    <property type="match status" value="1"/>
</dbReference>
<sequence length="164" mass="18276">MGSLALLTDKQLKERPLDNALTTDSLEKIMADYVHFVPKENDYGGYPAFGLGPYCMSKLAVNALTRVLQRDFNQDKSREDLSVNSCYPGYTVTGLTNQRGTHTAEEAAKTSVYLALLGSRVQDANGFETDIPRGQLVRDRRVLDWVNSEGCMKFSDIPKFDAKT</sequence>
<accession>A0A1D1VES9</accession>
<dbReference type="PROSITE" id="PS00061">
    <property type="entry name" value="ADH_SHORT"/>
    <property type="match status" value="1"/>
</dbReference>
<dbReference type="EMBL" id="BDGG01000004">
    <property type="protein sequence ID" value="GAU97403.1"/>
    <property type="molecule type" value="Genomic_DNA"/>
</dbReference>
<dbReference type="STRING" id="947166.A0A1D1VES9"/>
<dbReference type="GO" id="GO:0016491">
    <property type="term" value="F:oxidoreductase activity"/>
    <property type="evidence" value="ECO:0007669"/>
    <property type="project" value="UniProtKB-KW"/>
</dbReference>
<organism evidence="4 5">
    <name type="scientific">Ramazzottius varieornatus</name>
    <name type="common">Water bear</name>
    <name type="synonym">Tardigrade</name>
    <dbReference type="NCBI Taxonomy" id="947166"/>
    <lineage>
        <taxon>Eukaryota</taxon>
        <taxon>Metazoa</taxon>
        <taxon>Ecdysozoa</taxon>
        <taxon>Tardigrada</taxon>
        <taxon>Eutardigrada</taxon>
        <taxon>Parachela</taxon>
        <taxon>Hypsibioidea</taxon>
        <taxon>Ramazzottiidae</taxon>
        <taxon>Ramazzottius</taxon>
    </lineage>
</organism>
<dbReference type="InterPro" id="IPR002347">
    <property type="entry name" value="SDR_fam"/>
</dbReference>
<evidence type="ECO:0000313" key="4">
    <source>
        <dbReference type="EMBL" id="GAU97403.1"/>
    </source>
</evidence>
<dbReference type="AlphaFoldDB" id="A0A1D1VES9"/>
<protein>
    <submittedName>
        <fullName evidence="4">Uncharacterized protein</fullName>
    </submittedName>
</protein>
<evidence type="ECO:0000256" key="3">
    <source>
        <dbReference type="ARBA" id="ARBA00023002"/>
    </source>
</evidence>
<dbReference type="PANTHER" id="PTHR43963:SF6">
    <property type="entry name" value="CHAIN DEHYDROGENASE FAMILY PROTEIN, PUTATIVE (AFU_ORTHOLOGUE AFUA_3G15350)-RELATED"/>
    <property type="match status" value="1"/>
</dbReference>
<keyword evidence="2" id="KW-0521">NADP</keyword>